<evidence type="ECO:0000256" key="2">
    <source>
        <dbReference type="ARBA" id="ARBA00022531"/>
    </source>
</evidence>
<accession>A0A1G4NSZ6</accession>
<dbReference type="GO" id="GO:0009523">
    <property type="term" value="C:photosystem II"/>
    <property type="evidence" value="ECO:0007669"/>
    <property type="project" value="UniProtKB-KW"/>
</dbReference>
<evidence type="ECO:0000256" key="3">
    <source>
        <dbReference type="ARBA" id="ARBA00022640"/>
    </source>
</evidence>
<organism evidence="6">
    <name type="scientific">Galaxaura rugosa</name>
    <dbReference type="NCBI Taxonomy" id="268570"/>
    <lineage>
        <taxon>Eukaryota</taxon>
        <taxon>Rhodophyta</taxon>
        <taxon>Florideophyceae</taxon>
        <taxon>Nemaliophycidae</taxon>
        <taxon>Nemaliales</taxon>
        <taxon>Galaxauraceae</taxon>
        <taxon>Galaxaura</taxon>
    </lineage>
</organism>
<dbReference type="GO" id="GO:0015979">
    <property type="term" value="P:photosynthesis"/>
    <property type="evidence" value="ECO:0007669"/>
    <property type="project" value="UniProtKB-KW"/>
</dbReference>
<dbReference type="AlphaFoldDB" id="A0A1G4NSZ6"/>
<dbReference type="CDD" id="cd05243">
    <property type="entry name" value="SDR_a5"/>
    <property type="match status" value="1"/>
</dbReference>
<dbReference type="GO" id="GO:0009536">
    <property type="term" value="C:plastid"/>
    <property type="evidence" value="ECO:0007669"/>
    <property type="project" value="UniProtKB-SubCell"/>
</dbReference>
<evidence type="ECO:0000313" key="6">
    <source>
        <dbReference type="EMBL" id="SCW21744.1"/>
    </source>
</evidence>
<dbReference type="InterPro" id="IPR036291">
    <property type="entry name" value="NAD(P)-bd_dom_sf"/>
</dbReference>
<sequence>MSLLVIGATGTLGRQIVRKALDEGFNVKCLVRNIRKAVFLKEWGATLIYGDLNLPETIPVTLYGTTAIIDASTARPYDRYNTSVIDLDGKLALIQAAEEAKIQRFIFFSILNADKYSDIPLMSFKLKIENRLKLSNIPYTIFKLSGFFQGLINQYAVPILDQQSIWVTGDSTRIGYIDTQDVAKFTIKSLSSPVLENTTYSLVGCKAWNSLEIIELCEKLSGQKAKISRIPIILLKSARDFTGFFEWSFNISERLSFAEVLTRGDNFTHSMQDICYILQISISEINQLEDYLQEYFSRVMKKLKALSYEMDKKNQEINF</sequence>
<dbReference type="RefSeq" id="YP_009313490.1">
    <property type="nucleotide sequence ID" value="NC_031657.1"/>
</dbReference>
<name>A0A1G4NSZ6_9FLOR</name>
<dbReference type="GeneID" id="29998949"/>
<reference evidence="6" key="2">
    <citation type="submission" date="2016-10" db="EMBL/GenBank/DDBJ databases">
        <authorList>
            <person name="de Groot N.N."/>
        </authorList>
    </citation>
    <scope>NUCLEOTIDE SEQUENCE</scope>
    <source>
        <strain evidence="6">JFC0074</strain>
    </source>
</reference>
<keyword evidence="6" id="KW-0150">Chloroplast</keyword>
<gene>
    <name evidence="6" type="primary">ycf39</name>
    <name evidence="6" type="ORF">JFC0074_106</name>
</gene>
<dbReference type="PANTHER" id="PTHR47128:SF2">
    <property type="entry name" value="PROTEIN HIGH CHLOROPHYLL FLUORESCENCE PHENOTYPE 244, CHLOROPLASTIC"/>
    <property type="match status" value="1"/>
</dbReference>
<dbReference type="Gene3D" id="3.40.50.720">
    <property type="entry name" value="NAD(P)-binding Rossmann-like Domain"/>
    <property type="match status" value="1"/>
</dbReference>
<dbReference type="PANTHER" id="PTHR47128">
    <property type="match status" value="1"/>
</dbReference>
<comment type="subcellular location">
    <subcellularLocation>
        <location evidence="1">Plastid</location>
    </subcellularLocation>
</comment>
<evidence type="ECO:0000256" key="4">
    <source>
        <dbReference type="ARBA" id="ARBA00023276"/>
    </source>
</evidence>
<dbReference type="EMBL" id="LT622865">
    <property type="protein sequence ID" value="SCW21744.1"/>
    <property type="molecule type" value="Genomic_DNA"/>
</dbReference>
<evidence type="ECO:0000259" key="5">
    <source>
        <dbReference type="Pfam" id="PF05368"/>
    </source>
</evidence>
<dbReference type="InterPro" id="IPR044256">
    <property type="entry name" value="HCF244-like"/>
</dbReference>
<proteinExistence type="predicted"/>
<protein>
    <recommendedName>
        <fullName evidence="5">NmrA-like domain-containing protein</fullName>
    </recommendedName>
</protein>
<keyword evidence="4" id="KW-0604">Photosystem II</keyword>
<dbReference type="InterPro" id="IPR008030">
    <property type="entry name" value="NmrA-like"/>
</dbReference>
<reference evidence="6" key="1">
    <citation type="submission" date="2016-10" db="EMBL/GenBank/DDBJ databases">
        <title>Chloroplast genomes as a tool to resolve red algal phylogenies: a case study in the Nemaliales.</title>
        <authorList>
            <person name="Costa J.F."/>
            <person name="Lin S.M."/>
            <person name="Macaya E.C."/>
            <person name="Fernandez-Garcia C."/>
            <person name="Verbruggen H."/>
        </authorList>
    </citation>
    <scope>NUCLEOTIDE SEQUENCE</scope>
    <source>
        <strain evidence="6">JFC0074</strain>
    </source>
</reference>
<keyword evidence="2" id="KW-0602">Photosynthesis</keyword>
<geneLocation type="chloroplast" evidence="6"/>
<dbReference type="Pfam" id="PF05368">
    <property type="entry name" value="NmrA"/>
    <property type="match status" value="1"/>
</dbReference>
<dbReference type="SUPFAM" id="SSF51735">
    <property type="entry name" value="NAD(P)-binding Rossmann-fold domains"/>
    <property type="match status" value="1"/>
</dbReference>
<feature type="domain" description="NmrA-like" evidence="5">
    <location>
        <begin position="3"/>
        <end position="238"/>
    </location>
</feature>
<keyword evidence="3 6" id="KW-0934">Plastid</keyword>
<evidence type="ECO:0000256" key="1">
    <source>
        <dbReference type="ARBA" id="ARBA00004474"/>
    </source>
</evidence>